<comment type="caution">
    <text evidence="1">The sequence shown here is derived from an EMBL/GenBank/DDBJ whole genome shotgun (WGS) entry which is preliminary data.</text>
</comment>
<dbReference type="RefSeq" id="WP_370091036.1">
    <property type="nucleotide sequence ID" value="NZ_JBGBZN010000002.1"/>
</dbReference>
<evidence type="ECO:0000313" key="1">
    <source>
        <dbReference type="EMBL" id="MEY9470860.1"/>
    </source>
</evidence>
<sequence>MNSRLGVDEDVRTLQGKGAQWTQEMLRDLQTEDGQHILHSIRVLRERFEPEVGAKEEASGVR</sequence>
<evidence type="ECO:0000313" key="2">
    <source>
        <dbReference type="Proteomes" id="UP001565474"/>
    </source>
</evidence>
<accession>A0ABV4GFY6</accession>
<dbReference type="EMBL" id="JBGBZN010000002">
    <property type="protein sequence ID" value="MEY9470860.1"/>
    <property type="molecule type" value="Genomic_DNA"/>
</dbReference>
<name>A0ABV4GFY6_9BRAD</name>
<protein>
    <submittedName>
        <fullName evidence="1">Uncharacterized protein</fullName>
    </submittedName>
</protein>
<dbReference type="Proteomes" id="UP001565474">
    <property type="component" value="Unassembled WGS sequence"/>
</dbReference>
<proteinExistence type="predicted"/>
<keyword evidence="2" id="KW-1185">Reference proteome</keyword>
<organism evidence="1 2">
    <name type="scientific">Bradyrhizobium yuanmingense</name>
    <dbReference type="NCBI Taxonomy" id="108015"/>
    <lineage>
        <taxon>Bacteria</taxon>
        <taxon>Pseudomonadati</taxon>
        <taxon>Pseudomonadota</taxon>
        <taxon>Alphaproteobacteria</taxon>
        <taxon>Hyphomicrobiales</taxon>
        <taxon>Nitrobacteraceae</taxon>
        <taxon>Bradyrhizobium</taxon>
    </lineage>
</organism>
<reference evidence="1 2" key="1">
    <citation type="submission" date="2024-07" db="EMBL/GenBank/DDBJ databases">
        <title>Genomic Encyclopedia of Type Strains, Phase V (KMG-V): Genome sequencing to study the core and pangenomes of soil and plant-associated prokaryotes.</title>
        <authorList>
            <person name="Whitman W."/>
        </authorList>
    </citation>
    <scope>NUCLEOTIDE SEQUENCE [LARGE SCALE GENOMIC DNA]</scope>
    <source>
        <strain evidence="1 2">USDA 222</strain>
    </source>
</reference>
<gene>
    <name evidence="1" type="ORF">ABH992_003259</name>
</gene>